<evidence type="ECO:0000259" key="1">
    <source>
        <dbReference type="Pfam" id="PF17921"/>
    </source>
</evidence>
<evidence type="ECO:0000313" key="2">
    <source>
        <dbReference type="EMBL" id="CAF4209146.1"/>
    </source>
</evidence>
<accession>A0A8S2S6V4</accession>
<feature type="domain" description="Integrase zinc-binding" evidence="1">
    <location>
        <begin position="58"/>
        <end position="93"/>
    </location>
</feature>
<feature type="non-terminal residue" evidence="2">
    <location>
        <position position="93"/>
    </location>
</feature>
<proteinExistence type="predicted"/>
<dbReference type="Proteomes" id="UP000681967">
    <property type="component" value="Unassembled WGS sequence"/>
</dbReference>
<dbReference type="Gene3D" id="1.10.340.70">
    <property type="match status" value="1"/>
</dbReference>
<organism evidence="2 4">
    <name type="scientific">Rotaria magnacalcarata</name>
    <dbReference type="NCBI Taxonomy" id="392030"/>
    <lineage>
        <taxon>Eukaryota</taxon>
        <taxon>Metazoa</taxon>
        <taxon>Spiralia</taxon>
        <taxon>Gnathifera</taxon>
        <taxon>Rotifera</taxon>
        <taxon>Eurotatoria</taxon>
        <taxon>Bdelloidea</taxon>
        <taxon>Philodinida</taxon>
        <taxon>Philodinidae</taxon>
        <taxon>Rotaria</taxon>
    </lineage>
</organism>
<sequence>MQQIIPFTWEQLKEAQHQDEEITNIITNIRKHKKYFIKDNMLMKKMNPPVPVISKGRIRSDIIKIYHDTPANGAHFGRDRTINKIQQRYFWPG</sequence>
<evidence type="ECO:0000313" key="3">
    <source>
        <dbReference type="EMBL" id="CAF4331788.1"/>
    </source>
</evidence>
<comment type="caution">
    <text evidence="2">The sequence shown here is derived from an EMBL/GenBank/DDBJ whole genome shotgun (WGS) entry which is preliminary data.</text>
</comment>
<dbReference type="Pfam" id="PF17921">
    <property type="entry name" value="Integrase_H2C2"/>
    <property type="match status" value="1"/>
</dbReference>
<reference evidence="2" key="1">
    <citation type="submission" date="2021-02" db="EMBL/GenBank/DDBJ databases">
        <authorList>
            <person name="Nowell W R."/>
        </authorList>
    </citation>
    <scope>NUCLEOTIDE SEQUENCE</scope>
</reference>
<dbReference type="EMBL" id="CAJOBJ010042090">
    <property type="protein sequence ID" value="CAF4331788.1"/>
    <property type="molecule type" value="Genomic_DNA"/>
</dbReference>
<dbReference type="EMBL" id="CAJOBH010018903">
    <property type="protein sequence ID" value="CAF4209146.1"/>
    <property type="molecule type" value="Genomic_DNA"/>
</dbReference>
<evidence type="ECO:0000313" key="4">
    <source>
        <dbReference type="Proteomes" id="UP000681967"/>
    </source>
</evidence>
<gene>
    <name evidence="2" type="ORF">BYL167_LOCUS23935</name>
    <name evidence="3" type="ORF">GIL414_LOCUS27165</name>
</gene>
<name>A0A8S2S6V4_9BILA</name>
<dbReference type="InterPro" id="IPR041588">
    <property type="entry name" value="Integrase_H2C2"/>
</dbReference>
<protein>
    <recommendedName>
        <fullName evidence="1">Integrase zinc-binding domain-containing protein</fullName>
    </recommendedName>
</protein>
<dbReference type="Proteomes" id="UP000681720">
    <property type="component" value="Unassembled WGS sequence"/>
</dbReference>
<dbReference type="AlphaFoldDB" id="A0A8S2S6V4"/>